<accession>A0AA45C734</accession>
<feature type="domain" description="DUF4132" evidence="1">
    <location>
        <begin position="793"/>
        <end position="978"/>
    </location>
</feature>
<evidence type="ECO:0000259" key="1">
    <source>
        <dbReference type="Pfam" id="PF13569"/>
    </source>
</evidence>
<keyword evidence="3" id="KW-1185">Reference proteome</keyword>
<dbReference type="RefSeq" id="WP_109604669.1">
    <property type="nucleotide sequence ID" value="NZ_QGGI01000007.1"/>
</dbReference>
<dbReference type="InterPro" id="IPR025406">
    <property type="entry name" value="DUF4132"/>
</dbReference>
<dbReference type="AlphaFoldDB" id="A0AA45C734"/>
<organism evidence="2 3">
    <name type="scientific">Oceanotoga teriensis</name>
    <dbReference type="NCBI Taxonomy" id="515440"/>
    <lineage>
        <taxon>Bacteria</taxon>
        <taxon>Thermotogati</taxon>
        <taxon>Thermotogota</taxon>
        <taxon>Thermotogae</taxon>
        <taxon>Petrotogales</taxon>
        <taxon>Petrotogaceae</taxon>
        <taxon>Oceanotoga</taxon>
    </lineage>
</organism>
<proteinExistence type="predicted"/>
<protein>
    <submittedName>
        <fullName evidence="2">Uncharacterized protein DUF4132</fullName>
    </submittedName>
</protein>
<evidence type="ECO:0000313" key="3">
    <source>
        <dbReference type="Proteomes" id="UP000245921"/>
    </source>
</evidence>
<reference evidence="2 3" key="1">
    <citation type="submission" date="2018-05" db="EMBL/GenBank/DDBJ databases">
        <title>Genomic Encyclopedia of Type Strains, Phase IV (KMG-IV): sequencing the most valuable type-strain genomes for metagenomic binning, comparative biology and taxonomic classification.</title>
        <authorList>
            <person name="Goeker M."/>
        </authorList>
    </citation>
    <scope>NUCLEOTIDE SEQUENCE [LARGE SCALE GENOMIC DNA]</scope>
    <source>
        <strain evidence="2 3">DSM 24906</strain>
    </source>
</reference>
<sequence>MNYKEKYFEPIKNKLNKEEINILESYYKNSENFIETKNKIKTNTNFSYFNFFLYTPKEELKENYYKVFKILSLITNDVDLALEILKESNENLDIEYIEKTDETFFTYLNIIMNTIKYTKQILINKEIPKNLNDEKEYKKHIKNMDKIYNTTNSNDLKIQILYIKYIHDQNEKYLDEIKKIINLSKINKQKDFIMLITYTLYKINKIHGKEIEEKIQQIFINHSTTIYSIYSNISYSSIERMNFYMNEFNDLSTKMKLNEKLLKTFLKNVIIFSYGEKKILKELMNHQINQEYIEQLLEIIKTFDKKEDMIKTLIIHAYLIKKAKDLNIKIEKHIKYFEDKFINNIFKALKEKKEYQEIKQLLKTKNILEHDYQKISYFIHDLSYSLYFEISAYLLLEESNICGNYIKLNYHLSEYILNIIGLKYQSKNVIDQIISIGENQEYIINLIESDWIHVQNLSDDIKKDYLEYIEKNELLEKKLNKNTNYIIYKDIFNYYIKKPIINKKIIVESLNSKSKKIRDLIIENLKGKNEYDEELQKLSKQKLPKANKEELEYLITYNKINKFDTKNNSIVNLIKELYNPKIIDKKLEKLNIIDIPKIKYEQKNEYIDEIVIKYYISSFLLSPKVELPLLANEIKEKLSKNDLNTLGRYVYNIWQNNGAKAKEKMAMVFAVYNCDDEFIIEFKKQIDDWALNMRGAIAAEGIKALSFHGSDYALMQLDTISRKYKHKKVKETAKEYFYIAAKNMGLTSEELSDKVIPNLGFNTKGEIELNYGNRKFIGKLNKDLTIQIYDQEGKKLKTLPKPNKSDDEQIAKTTKKEFTNLKKQLKTVIESQKLRLERAIFITRKWNSKTFKEVFKDNPIMNIFATGLIWGIIDQNQKIQKTFRYMEDGTFENQEYDQIKLKSEDQIVLIHPFDITEKQINEWKENLQDNEIEQPVNQLNIKLIKLTQEEQEKHFLKRYKGKKMYVATLINRLEKLGWSKNSITDGGGYSGFHLQFDELKYGAQIHGSDLYIGGIDETTEIEELAFYKKEEIERGSYLYDDLNENNTYKIKNVDKKFLNAVLNQLDEVIK</sequence>
<dbReference type="EMBL" id="QGGI01000007">
    <property type="protein sequence ID" value="PWJ95134.1"/>
    <property type="molecule type" value="Genomic_DNA"/>
</dbReference>
<gene>
    <name evidence="2" type="ORF">C7380_10789</name>
</gene>
<name>A0AA45C734_9BACT</name>
<dbReference type="Proteomes" id="UP000245921">
    <property type="component" value="Unassembled WGS sequence"/>
</dbReference>
<evidence type="ECO:0000313" key="2">
    <source>
        <dbReference type="EMBL" id="PWJ95134.1"/>
    </source>
</evidence>
<dbReference type="Pfam" id="PF13569">
    <property type="entry name" value="DUF4132"/>
    <property type="match status" value="1"/>
</dbReference>
<comment type="caution">
    <text evidence="2">The sequence shown here is derived from an EMBL/GenBank/DDBJ whole genome shotgun (WGS) entry which is preliminary data.</text>
</comment>